<name>A0A2S6G1H1_9CLOT</name>
<dbReference type="Pfam" id="PF13614">
    <property type="entry name" value="AAA_31"/>
    <property type="match status" value="1"/>
</dbReference>
<keyword evidence="6" id="KW-0067">ATP-binding</keyword>
<keyword evidence="4" id="KW-0547">Nucleotide-binding</keyword>
<keyword evidence="7" id="KW-0829">Tyrosine-protein kinase</keyword>
<dbReference type="InterPro" id="IPR005702">
    <property type="entry name" value="Wzc-like_C"/>
</dbReference>
<keyword evidence="3" id="KW-0808">Transferase</keyword>
<dbReference type="PANTHER" id="PTHR32309">
    <property type="entry name" value="TYROSINE-PROTEIN KINASE"/>
    <property type="match status" value="1"/>
</dbReference>
<comment type="caution">
    <text evidence="10">The sequence shown here is derived from an EMBL/GenBank/DDBJ whole genome shotgun (WGS) entry which is preliminary data.</text>
</comment>
<keyword evidence="5" id="KW-0418">Kinase</keyword>
<dbReference type="GO" id="GO:0005524">
    <property type="term" value="F:ATP binding"/>
    <property type="evidence" value="ECO:0007669"/>
    <property type="project" value="UniProtKB-KW"/>
</dbReference>
<evidence type="ECO:0000256" key="7">
    <source>
        <dbReference type="ARBA" id="ARBA00023137"/>
    </source>
</evidence>
<dbReference type="InterPro" id="IPR025669">
    <property type="entry name" value="AAA_dom"/>
</dbReference>
<dbReference type="NCBIfam" id="TIGR01007">
    <property type="entry name" value="eps_fam"/>
    <property type="match status" value="1"/>
</dbReference>
<comment type="similarity">
    <text evidence="1">Belongs to the CpsD/CapB family.</text>
</comment>
<dbReference type="SUPFAM" id="SSF52540">
    <property type="entry name" value="P-loop containing nucleoside triphosphate hydrolases"/>
    <property type="match status" value="1"/>
</dbReference>
<dbReference type="OrthoDB" id="9794577at2"/>
<organism evidence="10 11">
    <name type="scientific">Clostridium algidicarnis DSM 15099</name>
    <dbReference type="NCBI Taxonomy" id="1121295"/>
    <lineage>
        <taxon>Bacteria</taxon>
        <taxon>Bacillati</taxon>
        <taxon>Bacillota</taxon>
        <taxon>Clostridia</taxon>
        <taxon>Eubacteriales</taxon>
        <taxon>Clostridiaceae</taxon>
        <taxon>Clostridium</taxon>
    </lineage>
</organism>
<dbReference type="RefSeq" id="WP_104409046.1">
    <property type="nucleotide sequence ID" value="NZ_PTIS01000001.1"/>
</dbReference>
<dbReference type="InterPro" id="IPR050445">
    <property type="entry name" value="Bact_polysacc_biosynth/exp"/>
</dbReference>
<dbReference type="AlphaFoldDB" id="A0A2S6G1H1"/>
<dbReference type="EMBL" id="PTIS01000001">
    <property type="protein sequence ID" value="PPK49726.1"/>
    <property type="molecule type" value="Genomic_DNA"/>
</dbReference>
<proteinExistence type="inferred from homology"/>
<dbReference type="CDD" id="cd05387">
    <property type="entry name" value="BY-kinase"/>
    <property type="match status" value="1"/>
</dbReference>
<comment type="catalytic activity">
    <reaction evidence="8">
        <text>L-tyrosyl-[protein] + ATP = O-phospho-L-tyrosyl-[protein] + ADP + H(+)</text>
        <dbReference type="Rhea" id="RHEA:10596"/>
        <dbReference type="Rhea" id="RHEA-COMP:10136"/>
        <dbReference type="Rhea" id="RHEA-COMP:20101"/>
        <dbReference type="ChEBI" id="CHEBI:15378"/>
        <dbReference type="ChEBI" id="CHEBI:30616"/>
        <dbReference type="ChEBI" id="CHEBI:46858"/>
        <dbReference type="ChEBI" id="CHEBI:61978"/>
        <dbReference type="ChEBI" id="CHEBI:456216"/>
        <dbReference type="EC" id="2.7.10.2"/>
    </reaction>
</comment>
<evidence type="ECO:0000256" key="4">
    <source>
        <dbReference type="ARBA" id="ARBA00022741"/>
    </source>
</evidence>
<dbReference type="GO" id="GO:0004715">
    <property type="term" value="F:non-membrane spanning protein tyrosine kinase activity"/>
    <property type="evidence" value="ECO:0007669"/>
    <property type="project" value="UniProtKB-EC"/>
</dbReference>
<evidence type="ECO:0000256" key="5">
    <source>
        <dbReference type="ARBA" id="ARBA00022777"/>
    </source>
</evidence>
<dbReference type="GO" id="GO:0005886">
    <property type="term" value="C:plasma membrane"/>
    <property type="evidence" value="ECO:0007669"/>
    <property type="project" value="TreeGrafter"/>
</dbReference>
<feature type="domain" description="AAA" evidence="9">
    <location>
        <begin position="37"/>
        <end position="173"/>
    </location>
</feature>
<protein>
    <recommendedName>
        <fullName evidence="2">non-specific protein-tyrosine kinase</fullName>
        <ecNumber evidence="2">2.7.10.2</ecNumber>
    </recommendedName>
</protein>
<dbReference type="EC" id="2.7.10.2" evidence="2"/>
<evidence type="ECO:0000256" key="6">
    <source>
        <dbReference type="ARBA" id="ARBA00022840"/>
    </source>
</evidence>
<dbReference type="Gene3D" id="3.40.50.300">
    <property type="entry name" value="P-loop containing nucleotide triphosphate hydrolases"/>
    <property type="match status" value="1"/>
</dbReference>
<dbReference type="InterPro" id="IPR027417">
    <property type="entry name" value="P-loop_NTPase"/>
</dbReference>
<evidence type="ECO:0000259" key="9">
    <source>
        <dbReference type="Pfam" id="PF13614"/>
    </source>
</evidence>
<sequence length="227" mass="24779">MINDIITVKNPKSRSAEAYRTLRTNIQFSSIDGDNLKTILVTSSGPGEGKSTVAINLAITIAQSGKKVLLLDCDFRKPSIHKKLGLPNREGLTNILIKDKNIEDCILSTSTSNLFVLTSGAIPPNPSELLGTKKMENIIINLKEFFDIIIIDSPPVIAVTDAQILSTIVNGVILVAAYGKAEKTALVKSKELIYKVGGKLLGVVLNKVPTDSQEYYYGNYYNEYESN</sequence>
<evidence type="ECO:0000313" key="10">
    <source>
        <dbReference type="EMBL" id="PPK49726.1"/>
    </source>
</evidence>
<dbReference type="FunFam" id="3.40.50.300:FF:000527">
    <property type="entry name" value="Tyrosine-protein kinase etk"/>
    <property type="match status" value="1"/>
</dbReference>
<evidence type="ECO:0000256" key="8">
    <source>
        <dbReference type="ARBA" id="ARBA00051245"/>
    </source>
</evidence>
<gene>
    <name evidence="10" type="ORF">BD821_101391</name>
</gene>
<evidence type="ECO:0000313" key="11">
    <source>
        <dbReference type="Proteomes" id="UP000239863"/>
    </source>
</evidence>
<reference evidence="10 11" key="1">
    <citation type="submission" date="2018-02" db="EMBL/GenBank/DDBJ databases">
        <title>Genomic Encyclopedia of Archaeal and Bacterial Type Strains, Phase II (KMG-II): from individual species to whole genera.</title>
        <authorList>
            <person name="Goeker M."/>
        </authorList>
    </citation>
    <scope>NUCLEOTIDE SEQUENCE [LARGE SCALE GENOMIC DNA]</scope>
    <source>
        <strain evidence="10 11">DSM 15099</strain>
    </source>
</reference>
<dbReference type="Proteomes" id="UP000239863">
    <property type="component" value="Unassembled WGS sequence"/>
</dbReference>
<dbReference type="PANTHER" id="PTHR32309:SF13">
    <property type="entry name" value="FERRIC ENTEROBACTIN TRANSPORT PROTEIN FEPE"/>
    <property type="match status" value="1"/>
</dbReference>
<evidence type="ECO:0000256" key="3">
    <source>
        <dbReference type="ARBA" id="ARBA00022679"/>
    </source>
</evidence>
<evidence type="ECO:0000256" key="1">
    <source>
        <dbReference type="ARBA" id="ARBA00007316"/>
    </source>
</evidence>
<dbReference type="STRING" id="37659.GCA_000703125_02561"/>
<dbReference type="GO" id="GO:0042802">
    <property type="term" value="F:identical protein binding"/>
    <property type="evidence" value="ECO:0007669"/>
    <property type="project" value="UniProtKB-ARBA"/>
</dbReference>
<evidence type="ECO:0000256" key="2">
    <source>
        <dbReference type="ARBA" id="ARBA00011903"/>
    </source>
</evidence>
<accession>A0A2S6G1H1</accession>